<dbReference type="EMBL" id="JAENHO010000015">
    <property type="protein sequence ID" value="MBL7260652.1"/>
    <property type="molecule type" value="Genomic_DNA"/>
</dbReference>
<evidence type="ECO:0000256" key="1">
    <source>
        <dbReference type="SAM" id="MobiDB-lite"/>
    </source>
</evidence>
<protein>
    <submittedName>
        <fullName evidence="2">Uncharacterized protein</fullName>
    </submittedName>
</protein>
<sequence>MMPGIFSGWKRREPRTGSRAGRRMPARSTTTAPPRSDHLWQWAAGRQRDARTGTTWPQRQPPPCPQQTASPCAAISAADGPEQVVQFFKIDPFQELTIQLGDPVEGIAGPSLGCVPIAAARAALAFQTDFEQRWFLQRLQTGELSASVALAPAETVTLTVRTTQRKQFDQTTVDEVEQVDQQESVTADKEAVNVSRSSSKTNNWTVAGNASYTLGTGNTLGVNASMSETLNETSTSSAQTTRESTQKSASTLKTTHKVQVREATESVYETGSTRRITNPYRDRSLRLDVYALVKQYCVQFHLVRIAPVLVVTVDAMMFDRDFVQRQGPFLLQDLTDRSLEAELVEALQTVAGLPAPGQQGHAHDIALTALDYLFAGPVIFHLPATGALDFNDPGTSFLQTEDLGGSGRGDTSGLTDATANQLGVVLTMLGVFYELYHRKVLTLPEEGPARGELAVELALALDRALAERWIGAEENDHMSNVLDRGSMGEVLRRLAGFLAVTSGVLRPLMQPVEAELADRRERERAEWVISRVVDHLRCHTGFYTQRFLQYCATQTHGRDIAAFVRQLLAGFIEGTTEEAADVLNPAAAYLDGANIIVPLRRQPTHDELVALVKRLDHHDDDQQVELPGGLVDTTTVTVPTDGQHIEPVAGTCVLADTTGGGEQYQPIHVVVEPGS</sequence>
<accession>A0ABS1W1T0</accession>
<evidence type="ECO:0000313" key="3">
    <source>
        <dbReference type="Proteomes" id="UP000598996"/>
    </source>
</evidence>
<feature type="region of interest" description="Disordered" evidence="1">
    <location>
        <begin position="1"/>
        <end position="71"/>
    </location>
</feature>
<name>A0ABS1W1T0_9ACTN</name>
<keyword evidence="3" id="KW-1185">Reference proteome</keyword>
<evidence type="ECO:0000313" key="2">
    <source>
        <dbReference type="EMBL" id="MBL7260652.1"/>
    </source>
</evidence>
<reference evidence="2 3" key="1">
    <citation type="submission" date="2021-01" db="EMBL/GenBank/DDBJ databases">
        <title>Actinoplanes sp. nov. LDG1-01 isolated from lichen.</title>
        <authorList>
            <person name="Saeng-In P."/>
            <person name="Phongsopitanun W."/>
            <person name="Kanchanasin P."/>
            <person name="Yuki M."/>
            <person name="Kudo T."/>
            <person name="Ohkuma M."/>
            <person name="Tanasupawat S."/>
        </authorList>
    </citation>
    <scope>NUCLEOTIDE SEQUENCE [LARGE SCALE GENOMIC DNA]</scope>
    <source>
        <strain evidence="2 3">LDG1-01</strain>
    </source>
</reference>
<gene>
    <name evidence="2" type="ORF">JKJ07_40820</name>
</gene>
<organism evidence="2 3">
    <name type="scientific">Paractinoplanes lichenicola</name>
    <dbReference type="NCBI Taxonomy" id="2802976"/>
    <lineage>
        <taxon>Bacteria</taxon>
        <taxon>Bacillati</taxon>
        <taxon>Actinomycetota</taxon>
        <taxon>Actinomycetes</taxon>
        <taxon>Micromonosporales</taxon>
        <taxon>Micromonosporaceae</taxon>
        <taxon>Paractinoplanes</taxon>
    </lineage>
</organism>
<comment type="caution">
    <text evidence="2">The sequence shown here is derived from an EMBL/GenBank/DDBJ whole genome shotgun (WGS) entry which is preliminary data.</text>
</comment>
<feature type="region of interest" description="Disordered" evidence="1">
    <location>
        <begin position="228"/>
        <end position="253"/>
    </location>
</feature>
<proteinExistence type="predicted"/>
<dbReference type="Proteomes" id="UP000598996">
    <property type="component" value="Unassembled WGS sequence"/>
</dbReference>